<dbReference type="Gene3D" id="2.40.128.130">
    <property type="entry name" value="Autotransporter beta-domain"/>
    <property type="match status" value="1"/>
</dbReference>
<dbReference type="InterPro" id="IPR013425">
    <property type="entry name" value="Autotrns_rpt"/>
</dbReference>
<feature type="domain" description="Autotransporter" evidence="3">
    <location>
        <begin position="2582"/>
        <end position="2861"/>
    </location>
</feature>
<evidence type="ECO:0000313" key="4">
    <source>
        <dbReference type="EMBL" id="TPG58267.1"/>
    </source>
</evidence>
<dbReference type="InterPro" id="IPR051551">
    <property type="entry name" value="Autotransporter_adhesion"/>
</dbReference>
<comment type="caution">
    <text evidence="4">The sequence shown here is derived from an EMBL/GenBank/DDBJ whole genome shotgun (WGS) entry which is preliminary data.</text>
</comment>
<dbReference type="PROSITE" id="PS51208">
    <property type="entry name" value="AUTOTRANSPORTER"/>
    <property type="match status" value="1"/>
</dbReference>
<dbReference type="InterPro" id="IPR006315">
    <property type="entry name" value="OM_autotransptr_brl_dom"/>
</dbReference>
<dbReference type="Gene3D" id="2.160.20.20">
    <property type="match status" value="2"/>
</dbReference>
<evidence type="ECO:0000259" key="3">
    <source>
        <dbReference type="PROSITE" id="PS51208"/>
    </source>
</evidence>
<dbReference type="InterPro" id="IPR005546">
    <property type="entry name" value="Autotransporte_beta"/>
</dbReference>
<dbReference type="PANTHER" id="PTHR35037">
    <property type="entry name" value="C-TERMINAL REGION OF AIDA-LIKE PROTEIN"/>
    <property type="match status" value="1"/>
</dbReference>
<dbReference type="NCBIfam" id="TIGR01414">
    <property type="entry name" value="autotrans_barl"/>
    <property type="match status" value="1"/>
</dbReference>
<reference evidence="4 5" key="1">
    <citation type="journal article" date="2019" name="Environ. Microbiol.">
        <title>Species interactions and distinct microbial communities in high Arctic permafrost affected cryosols are associated with the CH4 and CO2 gas fluxes.</title>
        <authorList>
            <person name="Altshuler I."/>
            <person name="Hamel J."/>
            <person name="Turney S."/>
            <person name="Magnuson E."/>
            <person name="Levesque R."/>
            <person name="Greer C."/>
            <person name="Whyte L.G."/>
        </authorList>
    </citation>
    <scope>NUCLEOTIDE SEQUENCE [LARGE SCALE GENOMIC DNA]</scope>
    <source>
        <strain evidence="4 5">E4</strain>
    </source>
</reference>
<name>A0A502G813_9GAMM</name>
<dbReference type="CDD" id="cd01344">
    <property type="entry name" value="PL2_Passenger_AT"/>
    <property type="match status" value="1"/>
</dbReference>
<dbReference type="NCBIfam" id="TIGR02601">
    <property type="entry name" value="autotrns_rpt"/>
    <property type="match status" value="6"/>
</dbReference>
<dbReference type="Proteomes" id="UP000317663">
    <property type="component" value="Unassembled WGS sequence"/>
</dbReference>
<dbReference type="OrthoDB" id="6462569at2"/>
<dbReference type="InterPro" id="IPR043990">
    <property type="entry name" value="AC_1"/>
</dbReference>
<dbReference type="InterPro" id="IPR012332">
    <property type="entry name" value="Autotransporter_pectin_lyase_C"/>
</dbReference>
<dbReference type="EMBL" id="RCZD01000011">
    <property type="protein sequence ID" value="TPG58267.1"/>
    <property type="molecule type" value="Genomic_DNA"/>
</dbReference>
<dbReference type="GO" id="GO:0019867">
    <property type="term" value="C:outer membrane"/>
    <property type="evidence" value="ECO:0007669"/>
    <property type="project" value="InterPro"/>
</dbReference>
<proteinExistence type="predicted"/>
<evidence type="ECO:0000313" key="5">
    <source>
        <dbReference type="Proteomes" id="UP000317663"/>
    </source>
</evidence>
<dbReference type="SMART" id="SM00869">
    <property type="entry name" value="Autotransporter"/>
    <property type="match status" value="1"/>
</dbReference>
<dbReference type="Pfam" id="PF18883">
    <property type="entry name" value="AC_1"/>
    <property type="match status" value="1"/>
</dbReference>
<dbReference type="SUPFAM" id="SSF103515">
    <property type="entry name" value="Autotransporter"/>
    <property type="match status" value="1"/>
</dbReference>
<dbReference type="PANTHER" id="PTHR35037:SF3">
    <property type="entry name" value="C-TERMINAL REGION OF AIDA-LIKE PROTEIN"/>
    <property type="match status" value="1"/>
</dbReference>
<dbReference type="InterPro" id="IPR036709">
    <property type="entry name" value="Autotransporte_beta_dom_sf"/>
</dbReference>
<evidence type="ECO:0000256" key="2">
    <source>
        <dbReference type="SAM" id="MobiDB-lite"/>
    </source>
</evidence>
<gene>
    <name evidence="4" type="ORF">EAH77_18650</name>
</gene>
<dbReference type="RefSeq" id="WP_140474307.1">
    <property type="nucleotide sequence ID" value="NZ_RCZD01000011.1"/>
</dbReference>
<dbReference type="InterPro" id="IPR011050">
    <property type="entry name" value="Pectin_lyase_fold/virulence"/>
</dbReference>
<protein>
    <submittedName>
        <fullName evidence="4">Autotransporter outer membrane beta-barrel domain-containing protein</fullName>
    </submittedName>
</protein>
<sequence length="2861" mass="285195">MLCVNDDTATDPSQRQLKDYPLNKLYIALKIILLSSSMGMPAAFAVDLPSLDAGCDGGTTTCSVTSTLGTDFDVTSSINAPGHAINADATVTGSTFTVGSGVTVAGGITSAGFNFASGSSANTITNDGTIQGGHGINFNSGNDFTVINNGLIDSNGGAAFYGLGNFGSGFTLTNNEGATISGSHTVIDGVLSSGGVTINNAGAITPDDGSGGVAIKLFGSNNTINLNTSSAITGDIQLATGQTNNTINLLGGSAATGTFSNYVNSNTINLLNINAPGKEWDISGTLPVAGAIHLQSGNVLLTGTLTNSGTGGTTINSGSSFQVGNGGTTGVLNDTVINDGTLTFNRSDDVTFTDDISGTGNVVQAGTGLTNLAGSGTWSGGTQVTSGTLNGMSATNALGTGAVDVTNGAILQLGDASTFTDYYFSANALSLEASTLRMNGTQASALSSDVTYHFDNLIAPISLSNSTLDFEQTAGVNSIFDGDVDAINTSSLNYVGDSGVHTLAMNGNLTGSGTLSLYMSENNTGSLNLSFNGATNNYTGTVSLNGDAYSVDVNTPLGQAAWSITGAQTLNFNGSNTHVVTALSSDANGIVNITDVDTILQLGAGTVNGVIGGLGDLTKTSTGILSLDGVNTYTGSTKITGGTVNLGIANAIASSTSVDVDSNTTLALKNFDQVLQDLSGAGTLTLGSGDLTAQSNTDTTFDGTITGSGGLTKTGASMLTLSHAGNSVGAAEIAAGILHLTQTGTFNAASLLVDSGATAQLDSTAQIATTGTSTVNGTLDVTLGGTTPMLTAADATLNTSSSVLNISGYSGSTVAKASDLDAARTVVIHTTGGITGDFSAVEGIGAGNADYIVVDAKKSTDGNDYSIGSSLAWNAVAPLSSGIFTLTNASDAFDVDVVLADQAANGLTWDGQSLTKLGDGTLTFSAANTYTGVTRLLAGTLKTGIANAFADSASLVVGLGSTFDLNNFNQQVQNISGGGDIALGTATLTMDNSSNSGLNGVISGTGGIVKEGAGTLTLTGDSTYTGGTQINGGKLSALTENSLGAATSGVTIDNNAILDVGAPGEFMHYITLGSGGGTLIGTAGINASGLIDGTGRLTTQGVIDLTADNTYTGGTTINNSATLSLGRGTTTGSVQGDIIDNGVLALSRSNDMTLAGAISGSGRVDVLGAGTATLTGANSYSGGTNVYGNLRLTDGGTLGSGAVEIATPGVLHIDTPTGGSYTFDHVLTGSGTLQANLAATTDTFAFGSTTGNAFSGSVQLGQGQFSLSGDNTAALTNATLQLNTGNTTTVAAADQNIGNLTLNGGTIAWSGQTPPQTPVGKVNVTDLTLTSGTVQVDVPETGGIANPVLSPGLNLLAQDDGDIQTQLVAASGSVTGDASGLVLVDSTGQAVNNPQTLAITEGGATVANGSYDFLLSTGSNNDGLYLGYGLKGLDLVSGQTLHLSTDSGATSNSAVLNAQLTGSGNLDVNGSASAAQTLTFNNAANSYTGTTTVSGGTLVAGSNNALGATSELILQDTTGFDLNGKTQTVGSLSGAAGSTLNINGGNLTLSQGGQSDGTLTGAGSLTLNDGTMTVNGANGGLSAAVILNNSAQALLSDVAGLGTGTVNLNGAGTELQLNGATGALANALSGTGDTHLLSNAAVGLSGNNSGFGGSFTLDNGTTLTAGVAQNLGTAVINNSGALVLDSSTDWAFINTVSGSGTLEKSGSGNLSVNSANTYTGGTTVSAGTLTLTNAQGAGSGTATIAAPATLAVNVTNGNFSNAVDNAGLLTLSGDGNQLSGDISGSGTNRVLATHLTISGDNSGFDGVWDLASGSSSTVTAAQNLGTGSVGLNGTLNVAPASGNYVFTQLLNGQGVLNVAMAAAADRFSFGTGSGSAFAGLVNLGQGAFTLSGTDTQALTNATLQIQSAHQTVGVGTQNVGNLVLNGGSSTFDVLTHSLIQTNQLALNGGEIRVNGLNTLPDPSNAASEPLLQQDDIIGDALILSQGNTGSSANLTLTDGLGNPLGLTTADVTQLGNVVGVGTYSYGLTDNNLQGQTGVFLYSGLIKLDLLAGQQVSLIQNGNAPLGGNEMHALITGAGGLNVNVMDIATLNNPLNDYTGQTTVTNGTLRLGFNHTLGNTSSLDLLGTSQVDLNGKTQSVGALNSAAGTLLNLNGGTLTLTDSQRTAGNTHGGTVFGGLTGSGTLVVDPSVLTIDGANPTLSANTVITGGSAVRLNNVQGLGTGSITLDAAGDLLTFETSNGQTASGALNNTLLGLGSVQLDSSEVISLAADNATFNGNFTLGNDATLIASASQNLGTASITDNGTLQIDNSSNMTLANSLTGTGDLVKSGSGTLTVYQPAYSGTTAIHRGTLVVGDGTQSGARLGANGAGAVTVASGATLAGDGTVSGGVNNSGTLASLNSLSAYGSAAASILNLSSDLTNSGLLQLAGASVGNTLSVGGNYIGGGVLALQTVLGGDNSVTDKLVVAGNTSGTTQVTVKNAGGAGAQTNTGIQVVDVGGQSDGVFNLNGRAVAGAYEYHLVKNSSNGDWYLQSQDSTPTPPTPTPASNYRPEPGAYLANQRAAQNMFLHTLYDRSGAARSQSETDMAKGWVRLGGDYTKQKSDGGLFDEKTHTTLVQLGSDVYQLDGVNGDQINAGVMGGYGHSTSNVSVQNSGYEAKGQVNGYSVGAYGTWYARADRVSGAYVDSWIQHAWYKNDVNGDDLPQESYNSQGTDVSVETGYGFALKQSDDVRWMVTPQAQLIYSHYQTSGHTEDNGTQVNANGDDGIRTRMGVRLTRQNTRVAGSAQPFVEVNWYNGKPASDSVDFNQVRFENATSVNRYEVKTGVTGNISQNWQTWGHVSSTWGNNDYQGYQGMVGVRYQW</sequence>
<organism evidence="4 5">
    <name type="scientific">Ewingella americana</name>
    <dbReference type="NCBI Taxonomy" id="41202"/>
    <lineage>
        <taxon>Bacteria</taxon>
        <taxon>Pseudomonadati</taxon>
        <taxon>Pseudomonadota</taxon>
        <taxon>Gammaproteobacteria</taxon>
        <taxon>Enterobacterales</taxon>
        <taxon>Yersiniaceae</taxon>
        <taxon>Ewingella</taxon>
    </lineage>
</organism>
<dbReference type="Pfam" id="PF12951">
    <property type="entry name" value="PATR"/>
    <property type="match status" value="11"/>
</dbReference>
<keyword evidence="5" id="KW-1185">Reference proteome</keyword>
<evidence type="ECO:0000256" key="1">
    <source>
        <dbReference type="ARBA" id="ARBA00022729"/>
    </source>
</evidence>
<dbReference type="SUPFAM" id="SSF51126">
    <property type="entry name" value="Pectin lyase-like"/>
    <property type="match status" value="5"/>
</dbReference>
<accession>A0A502G813</accession>
<feature type="region of interest" description="Disordered" evidence="2">
    <location>
        <begin position="2529"/>
        <end position="2553"/>
    </location>
</feature>
<keyword evidence="1" id="KW-0732">Signal</keyword>